<keyword evidence="2" id="KW-1185">Reference proteome</keyword>
<organism evidence="1 2">
    <name type="scientific">Gossypium australe</name>
    <dbReference type="NCBI Taxonomy" id="47621"/>
    <lineage>
        <taxon>Eukaryota</taxon>
        <taxon>Viridiplantae</taxon>
        <taxon>Streptophyta</taxon>
        <taxon>Embryophyta</taxon>
        <taxon>Tracheophyta</taxon>
        <taxon>Spermatophyta</taxon>
        <taxon>Magnoliopsida</taxon>
        <taxon>eudicotyledons</taxon>
        <taxon>Gunneridae</taxon>
        <taxon>Pentapetalae</taxon>
        <taxon>rosids</taxon>
        <taxon>malvids</taxon>
        <taxon>Malvales</taxon>
        <taxon>Malvaceae</taxon>
        <taxon>Malvoideae</taxon>
        <taxon>Gossypium</taxon>
    </lineage>
</organism>
<dbReference type="EMBL" id="SMMG02000002">
    <property type="protein sequence ID" value="KAA3483444.1"/>
    <property type="molecule type" value="Genomic_DNA"/>
</dbReference>
<dbReference type="PANTHER" id="PTHR32108:SF5">
    <property type="entry name" value="DYNACTIN SUBUNIT 1-LIKE"/>
    <property type="match status" value="1"/>
</dbReference>
<dbReference type="AlphaFoldDB" id="A0A5B6WQG7"/>
<sequence length="104" mass="11898">MINVEEDIIISVTSDAPYIGADGEAIECSFISLEFVNATFIIEGNKIPMPKISKITRISLVDASMMTNKQDRFGLGYKPDARQMMKELKKKQERRRTRLSREEI</sequence>
<name>A0A5B6WQG7_9ROSI</name>
<dbReference type="Proteomes" id="UP000325315">
    <property type="component" value="Unassembled WGS sequence"/>
</dbReference>
<dbReference type="OrthoDB" id="996821at2759"/>
<gene>
    <name evidence="1" type="ORF">EPI10_005618</name>
</gene>
<evidence type="ECO:0000313" key="1">
    <source>
        <dbReference type="EMBL" id="KAA3483444.1"/>
    </source>
</evidence>
<proteinExistence type="predicted"/>
<dbReference type="PANTHER" id="PTHR32108">
    <property type="entry name" value="DNA-DIRECTED RNA POLYMERASE SUBUNIT ALPHA"/>
    <property type="match status" value="1"/>
</dbReference>
<evidence type="ECO:0000313" key="2">
    <source>
        <dbReference type="Proteomes" id="UP000325315"/>
    </source>
</evidence>
<reference evidence="2" key="1">
    <citation type="journal article" date="2019" name="Plant Biotechnol. J.">
        <title>Genome sequencing of the Australian wild diploid species Gossypium australe highlights disease resistance and delayed gland morphogenesis.</title>
        <authorList>
            <person name="Cai Y."/>
            <person name="Cai X."/>
            <person name="Wang Q."/>
            <person name="Wang P."/>
            <person name="Zhang Y."/>
            <person name="Cai C."/>
            <person name="Xu Y."/>
            <person name="Wang K."/>
            <person name="Zhou Z."/>
            <person name="Wang C."/>
            <person name="Geng S."/>
            <person name="Li B."/>
            <person name="Dong Q."/>
            <person name="Hou Y."/>
            <person name="Wang H."/>
            <person name="Ai P."/>
            <person name="Liu Z."/>
            <person name="Yi F."/>
            <person name="Sun M."/>
            <person name="An G."/>
            <person name="Cheng J."/>
            <person name="Zhang Y."/>
            <person name="Shi Q."/>
            <person name="Xie Y."/>
            <person name="Shi X."/>
            <person name="Chang Y."/>
            <person name="Huang F."/>
            <person name="Chen Y."/>
            <person name="Hong S."/>
            <person name="Mi L."/>
            <person name="Sun Q."/>
            <person name="Zhang L."/>
            <person name="Zhou B."/>
            <person name="Peng R."/>
            <person name="Zhang X."/>
            <person name="Liu F."/>
        </authorList>
    </citation>
    <scope>NUCLEOTIDE SEQUENCE [LARGE SCALE GENOMIC DNA]</scope>
    <source>
        <strain evidence="2">cv. PA1801</strain>
    </source>
</reference>
<comment type="caution">
    <text evidence="1">The sequence shown here is derived from an EMBL/GenBank/DDBJ whole genome shotgun (WGS) entry which is preliminary data.</text>
</comment>
<accession>A0A5B6WQG7</accession>
<protein>
    <submittedName>
        <fullName evidence="1">Aldehyde dehydrogenase family 2 member C4-like</fullName>
    </submittedName>
</protein>